<dbReference type="InterPro" id="IPR003425">
    <property type="entry name" value="CCB3/YggT"/>
</dbReference>
<keyword evidence="2" id="KW-1133">Transmembrane helix</keyword>
<comment type="caution">
    <text evidence="3">The sequence shown here is derived from an EMBL/GenBank/DDBJ whole genome shotgun (WGS) entry which is preliminary data.</text>
</comment>
<dbReference type="EMBL" id="SRYE01000005">
    <property type="protein sequence ID" value="TGY61419.1"/>
    <property type="molecule type" value="Genomic_DNA"/>
</dbReference>
<dbReference type="GO" id="GO:0016020">
    <property type="term" value="C:membrane"/>
    <property type="evidence" value="ECO:0007669"/>
    <property type="project" value="InterPro"/>
</dbReference>
<gene>
    <name evidence="3" type="ORF">E5334_08420</name>
</gene>
<evidence type="ECO:0000256" key="1">
    <source>
        <dbReference type="ARBA" id="ARBA00010894"/>
    </source>
</evidence>
<comment type="similarity">
    <text evidence="1">Belongs to the YggT family.</text>
</comment>
<dbReference type="Pfam" id="PF02325">
    <property type="entry name" value="CCB3_YggT"/>
    <property type="match status" value="1"/>
</dbReference>
<evidence type="ECO:0000256" key="2">
    <source>
        <dbReference type="SAM" id="Phobius"/>
    </source>
</evidence>
<organism evidence="3 4">
    <name type="scientific">Muricaecibacterium torontonense</name>
    <dbReference type="NCBI Taxonomy" id="3032871"/>
    <lineage>
        <taxon>Bacteria</taxon>
        <taxon>Bacillati</taxon>
        <taxon>Actinomycetota</taxon>
        <taxon>Coriobacteriia</taxon>
        <taxon>Coriobacteriales</taxon>
        <taxon>Atopobiaceae</taxon>
        <taxon>Muricaecibacterium</taxon>
    </lineage>
</organism>
<protein>
    <submittedName>
        <fullName evidence="3">YggT family protein</fullName>
    </submittedName>
</protein>
<accession>A0A4S2EY52</accession>
<name>A0A4S2EY52_9ACTN</name>
<evidence type="ECO:0000313" key="3">
    <source>
        <dbReference type="EMBL" id="TGY61419.1"/>
    </source>
</evidence>
<dbReference type="OrthoDB" id="9806665at2"/>
<dbReference type="PANTHER" id="PTHR33219">
    <property type="entry name" value="YLMG HOMOLOG PROTEIN 2, CHLOROPLASTIC"/>
    <property type="match status" value="1"/>
</dbReference>
<keyword evidence="4" id="KW-1185">Reference proteome</keyword>
<evidence type="ECO:0000313" key="4">
    <source>
        <dbReference type="Proteomes" id="UP000310263"/>
    </source>
</evidence>
<feature type="transmembrane region" description="Helical" evidence="2">
    <location>
        <begin position="68"/>
        <end position="89"/>
    </location>
</feature>
<dbReference type="RefSeq" id="WP_136013141.1">
    <property type="nucleotide sequence ID" value="NZ_SRYE01000005.1"/>
</dbReference>
<sequence length="91" mass="10401">MLRLQLIRALSTFIDIYEFIILAWCILSWIPRRPGGFVDDLATAINRIVAPYMNIFRRFIPPLGGIDFSPVIAILALGLIQNLVVRLLLMF</sequence>
<dbReference type="PANTHER" id="PTHR33219:SF14">
    <property type="entry name" value="PROTEIN COFACTOR ASSEMBLY OF COMPLEX C SUBUNIT B CCB3, CHLOROPLASTIC-RELATED"/>
    <property type="match status" value="1"/>
</dbReference>
<feature type="transmembrane region" description="Helical" evidence="2">
    <location>
        <begin position="12"/>
        <end position="30"/>
    </location>
</feature>
<keyword evidence="2" id="KW-0472">Membrane</keyword>
<dbReference type="Proteomes" id="UP000310263">
    <property type="component" value="Unassembled WGS sequence"/>
</dbReference>
<dbReference type="AlphaFoldDB" id="A0A4S2EY52"/>
<proteinExistence type="inferred from homology"/>
<reference evidence="3 4" key="1">
    <citation type="submission" date="2019-04" db="EMBL/GenBank/DDBJ databases">
        <title>Microbes associate with the intestines of laboratory mice.</title>
        <authorList>
            <person name="Navarre W."/>
            <person name="Wong E."/>
            <person name="Huang K."/>
            <person name="Tropini C."/>
            <person name="Ng K."/>
            <person name="Yu B."/>
        </authorList>
    </citation>
    <scope>NUCLEOTIDE SEQUENCE [LARGE SCALE GENOMIC DNA]</scope>
    <source>
        <strain evidence="3 4">NM07_P-09</strain>
    </source>
</reference>
<keyword evidence="2" id="KW-0812">Transmembrane</keyword>